<dbReference type="SUPFAM" id="SSF53850">
    <property type="entry name" value="Periplasmic binding protein-like II"/>
    <property type="match status" value="1"/>
</dbReference>
<proteinExistence type="predicted"/>
<keyword evidence="1 3" id="KW-0732">Signal</keyword>
<evidence type="ECO:0000256" key="2">
    <source>
        <dbReference type="SAM" id="MobiDB-lite"/>
    </source>
</evidence>
<protein>
    <submittedName>
        <fullName evidence="4">Putative spermidine/putrescine transport system substrate-binding protein</fullName>
    </submittedName>
</protein>
<dbReference type="PANTHER" id="PTHR30222:SF18">
    <property type="entry name" value="BIFUNCTIONAL POLYHYDROXYBUTYRATE SYNTHASE _ ABC TRANSPORTER PERIPLASMIC BINDING PROTEIN-RELATED"/>
    <property type="match status" value="1"/>
</dbReference>
<sequence>MNRRAPALALAALAVVVSSAGAAQATPTPKPTPATAKPTPTPTQSDGTLQILTYRGYAEYGGTSPKVNWTGTFEKATGCRIARLDQVQTPAEMATRLKERAYDVVSAGPGLAGSLIADKQVLPIELAKVDGYTEVAKPLRDLTTSGGKVYGVPYLWGSHEFLYDASRIKAPGMEQVFASPKAALKNDPLTIADAALAAGKSGSPYSLTAAELGKAVEMLGRQDERVYWDDPLDVVTGFATGRLDFAQATPYLRLLLQTAGKPVKTVPSARTTGWVDSWMLGASGANLDCAYRWLSWTASADTQRAAAAWVGLAPANDEACKGKARRVCEAYGVGKKSRFDRIDFAVRPPGDCRPQERECTEYDTWEDRWTDLVS</sequence>
<organism evidence="4 5">
    <name type="scientific">Nonomuraea endophytica</name>
    <dbReference type="NCBI Taxonomy" id="714136"/>
    <lineage>
        <taxon>Bacteria</taxon>
        <taxon>Bacillati</taxon>
        <taxon>Actinomycetota</taxon>
        <taxon>Actinomycetes</taxon>
        <taxon>Streptosporangiales</taxon>
        <taxon>Streptosporangiaceae</taxon>
        <taxon>Nonomuraea</taxon>
    </lineage>
</organism>
<feature type="compositionally biased region" description="Low complexity" evidence="2">
    <location>
        <begin position="21"/>
        <end position="44"/>
    </location>
</feature>
<feature type="chain" id="PRO_5039455285" evidence="3">
    <location>
        <begin position="23"/>
        <end position="374"/>
    </location>
</feature>
<dbReference type="PANTHER" id="PTHR30222">
    <property type="entry name" value="SPERMIDINE/PUTRESCINE-BINDING PERIPLASMIC PROTEIN"/>
    <property type="match status" value="1"/>
</dbReference>
<evidence type="ECO:0000256" key="1">
    <source>
        <dbReference type="ARBA" id="ARBA00022729"/>
    </source>
</evidence>
<accession>A0A7W8A6U6</accession>
<feature type="signal peptide" evidence="3">
    <location>
        <begin position="1"/>
        <end position="22"/>
    </location>
</feature>
<evidence type="ECO:0000313" key="4">
    <source>
        <dbReference type="EMBL" id="MBB5080655.1"/>
    </source>
</evidence>
<keyword evidence="5" id="KW-1185">Reference proteome</keyword>
<dbReference type="Gene3D" id="3.40.190.10">
    <property type="entry name" value="Periplasmic binding protein-like II"/>
    <property type="match status" value="2"/>
</dbReference>
<dbReference type="AlphaFoldDB" id="A0A7W8A6U6"/>
<evidence type="ECO:0000256" key="3">
    <source>
        <dbReference type="SAM" id="SignalP"/>
    </source>
</evidence>
<reference evidence="4 5" key="1">
    <citation type="submission" date="2020-08" db="EMBL/GenBank/DDBJ databases">
        <title>Genomic Encyclopedia of Type Strains, Phase IV (KMG-IV): sequencing the most valuable type-strain genomes for metagenomic binning, comparative biology and taxonomic classification.</title>
        <authorList>
            <person name="Goeker M."/>
        </authorList>
    </citation>
    <scope>NUCLEOTIDE SEQUENCE [LARGE SCALE GENOMIC DNA]</scope>
    <source>
        <strain evidence="4 5">DSM 45385</strain>
    </source>
</reference>
<comment type="caution">
    <text evidence="4">The sequence shown here is derived from an EMBL/GenBank/DDBJ whole genome shotgun (WGS) entry which is preliminary data.</text>
</comment>
<dbReference type="Pfam" id="PF13416">
    <property type="entry name" value="SBP_bac_8"/>
    <property type="match status" value="1"/>
</dbReference>
<dbReference type="EMBL" id="JACHIN010000008">
    <property type="protein sequence ID" value="MBB5080655.1"/>
    <property type="molecule type" value="Genomic_DNA"/>
</dbReference>
<dbReference type="RefSeq" id="WP_184967287.1">
    <property type="nucleotide sequence ID" value="NZ_JACHIN010000008.1"/>
</dbReference>
<gene>
    <name evidence="4" type="ORF">HNR40_006142</name>
</gene>
<name>A0A7W8A6U6_9ACTN</name>
<feature type="region of interest" description="Disordered" evidence="2">
    <location>
        <begin position="21"/>
        <end position="47"/>
    </location>
</feature>
<dbReference type="InterPro" id="IPR006059">
    <property type="entry name" value="SBP"/>
</dbReference>
<evidence type="ECO:0000313" key="5">
    <source>
        <dbReference type="Proteomes" id="UP000568380"/>
    </source>
</evidence>
<dbReference type="Proteomes" id="UP000568380">
    <property type="component" value="Unassembled WGS sequence"/>
</dbReference>